<evidence type="ECO:0000256" key="15">
    <source>
        <dbReference type="ARBA" id="ARBA00025780"/>
    </source>
</evidence>
<dbReference type="InterPro" id="IPR029436">
    <property type="entry name" value="AGL_euk_N"/>
</dbReference>
<dbReference type="NCBIfam" id="TIGR01531">
    <property type="entry name" value="glyc_debranch"/>
    <property type="match status" value="1"/>
</dbReference>
<comment type="catalytic activity">
    <reaction evidence="1">
        <text>Transfers a segment of a (1-&gt;4)-alpha-D-glucan to a new position in an acceptor, which may be glucose or a (1-&gt;4)-alpha-D-glucan.</text>
        <dbReference type="EC" id="2.4.1.25"/>
    </reaction>
</comment>
<accession>A0A1Y2FEV4</accession>
<evidence type="ECO:0000259" key="17">
    <source>
        <dbReference type="Pfam" id="PF06202"/>
    </source>
</evidence>
<dbReference type="Pfam" id="PF14701">
    <property type="entry name" value="hDGE_amylase"/>
    <property type="match status" value="1"/>
</dbReference>
<keyword evidence="11" id="KW-0378">Hydrolase</keyword>
<dbReference type="SUPFAM" id="SSF51445">
    <property type="entry name" value="(Trans)glycosidases"/>
    <property type="match status" value="1"/>
</dbReference>
<keyword evidence="9" id="KW-0328">Glycosyltransferase</keyword>
<evidence type="ECO:0000256" key="4">
    <source>
        <dbReference type="ARBA" id="ARBA00004496"/>
    </source>
</evidence>
<dbReference type="EC" id="3.2.1.33" evidence="6"/>
<dbReference type="InterPro" id="IPR032788">
    <property type="entry name" value="AGL_central"/>
</dbReference>
<dbReference type="Proteomes" id="UP000193685">
    <property type="component" value="Unassembled WGS sequence"/>
</dbReference>
<dbReference type="InterPro" id="IPR010401">
    <property type="entry name" value="AGL/Gdb1"/>
</dbReference>
<feature type="domain" description="Glycogen debranching enzyme central" evidence="20">
    <location>
        <begin position="689"/>
        <end position="932"/>
    </location>
</feature>
<dbReference type="Pfam" id="PF14702">
    <property type="entry name" value="hGDE_central"/>
    <property type="match status" value="1"/>
</dbReference>
<dbReference type="PANTHER" id="PTHR10569:SF2">
    <property type="entry name" value="GLYCOGEN DEBRANCHING ENZYME"/>
    <property type="match status" value="1"/>
</dbReference>
<proteinExistence type="inferred from homology"/>
<evidence type="ECO:0000256" key="13">
    <source>
        <dbReference type="ARBA" id="ARBA00023268"/>
    </source>
</evidence>
<evidence type="ECO:0000256" key="2">
    <source>
        <dbReference type="ARBA" id="ARBA00000927"/>
    </source>
</evidence>
<dbReference type="Pfam" id="PF06202">
    <property type="entry name" value="GDE_C"/>
    <property type="match status" value="1"/>
</dbReference>
<feature type="domain" description="Glycogen debranching enzyme C-terminal" evidence="17">
    <location>
        <begin position="1022"/>
        <end position="1476"/>
    </location>
</feature>
<keyword evidence="12" id="KW-0320">Glycogen biosynthesis</keyword>
<comment type="subcellular location">
    <subcellularLocation>
        <location evidence="4">Cytoplasm</location>
    </subcellularLocation>
</comment>
<evidence type="ECO:0000256" key="9">
    <source>
        <dbReference type="ARBA" id="ARBA00022676"/>
    </source>
</evidence>
<dbReference type="GeneID" id="63787784"/>
<dbReference type="CDD" id="cd11327">
    <property type="entry name" value="AmyAc_Glg_debranch_2"/>
    <property type="match status" value="1"/>
</dbReference>
<dbReference type="InterPro" id="IPR006421">
    <property type="entry name" value="Glycogen_debranch_met"/>
</dbReference>
<dbReference type="FunFam" id="3.20.20.80:FF:000242">
    <property type="entry name" value="Glycogen debranching enzyme Gdb1, putative"/>
    <property type="match status" value="1"/>
</dbReference>
<dbReference type="InterPro" id="IPR017853">
    <property type="entry name" value="GH"/>
</dbReference>
<comment type="caution">
    <text evidence="21">The sequence shown here is derived from an EMBL/GenBank/DDBJ whole genome shotgun (WGS) entry which is preliminary data.</text>
</comment>
<dbReference type="GO" id="GO:0004134">
    <property type="term" value="F:4-alpha-glucanotransferase activity"/>
    <property type="evidence" value="ECO:0007669"/>
    <property type="project" value="UniProtKB-EC"/>
</dbReference>
<comment type="function">
    <text evidence="3">Multifunctional enzyme acting as 1,4-alpha-D-glucan:1,4-alpha-D-glucan 4-alpha-D-glycosyltransferase and amylo-1,6-glucosidase in glycogen degradation.</text>
</comment>
<dbReference type="GO" id="GO:0005980">
    <property type="term" value="P:glycogen catabolic process"/>
    <property type="evidence" value="ECO:0007669"/>
    <property type="project" value="InterPro"/>
</dbReference>
<protein>
    <recommendedName>
        <fullName evidence="7">Glycogen debranching enzyme</fullName>
        <ecNumber evidence="5">2.4.1.25</ecNumber>
        <ecNumber evidence="6">3.2.1.33</ecNumber>
    </recommendedName>
    <alternativeName>
        <fullName evidence="16">Glycogen debrancher</fullName>
    </alternativeName>
</protein>
<name>A0A1Y2FEV4_PROLT</name>
<keyword evidence="13" id="KW-0511">Multifunctional enzyme</keyword>
<dbReference type="GO" id="GO:0004135">
    <property type="term" value="F:amylo-alpha-1,6-glucosidase activity"/>
    <property type="evidence" value="ECO:0007669"/>
    <property type="project" value="UniProtKB-EC"/>
</dbReference>
<dbReference type="RefSeq" id="XP_040725330.1">
    <property type="nucleotide sequence ID" value="XM_040871185.1"/>
</dbReference>
<evidence type="ECO:0000256" key="1">
    <source>
        <dbReference type="ARBA" id="ARBA00000439"/>
    </source>
</evidence>
<dbReference type="InterPro" id="IPR012341">
    <property type="entry name" value="6hp_glycosidase-like_sf"/>
</dbReference>
<evidence type="ECO:0000256" key="10">
    <source>
        <dbReference type="ARBA" id="ARBA00022679"/>
    </source>
</evidence>
<keyword evidence="22" id="KW-1185">Reference proteome</keyword>
<evidence type="ECO:0000259" key="19">
    <source>
        <dbReference type="Pfam" id="PF14701"/>
    </source>
</evidence>
<sequence length="1490" mass="167154">MTKIHLLELNDDGTPCVGTALVRLPAPFEPYTLRFVLYSTNQLDSGATLKINVPAAGQVFDRQKFLTKSLKAEAGTDACVDVEIDQPGAFAWRIEYLNEDAAAITTAEYYIVVDPALTINGTQISLDALAIQSVVPKWMGKLTQWSTYLEYMSSVKKYNMLHFCPLQQRGASDSPYSLFDQHKFSDDLFDNVSLSLKDRTAQMEAMVNDMEHKYGLLSLTDVVWNHTASDSDWLQDHPEAGFNLHNSPHLCAAFALDTALLELSSNLSKLGLPTTLKSTQDLLAIMEAIKSRVLGTIKLWEFYVIDTQKALSTMVFTQQPAPVGELNSQSSLESIADFCLSQGVVQNHQFLGDRFSKIVDPAKLGAIINALCCAKTDKLAFASRILDEINLRFYQEHNADQDAFMEQLYNRIKYVRLDSHGPKMGPITSMAPLIETYFTRLPSNDRTRKHPSGSLALANNGWMWAANPLENFAGPQSKAYLRREVIVWGDCVKLRYGDCPADNPYLWEHMRLYTSQMASIFHGFRIDNCHSTPIPVARYLLDEARKSRPNLYVVAELFTGSEDMDTTFVQKLGICSLLREAMQAWSPDELSRLVHKYGPSPIGSIPNQLGNVDSSQLIKPAPIHALFFDCTHDNETPVQKRSAEDTLPNAALVAMTASAIGSVFGYDEVYPHILDLVSEKRHYSQRENGLGRAKGVLNAVHIEMGLKNYSEAHVHHEGAYITVHRVSPETKEGYFLIAHTAFHGGQELGAISPIRLSGTSLELVYAATLSVTPAQKDASEYTELDGVPASVVMLDFPVETTDDDDTILTVPGRFPPGSIALFRTKLRLPKLPESPELSWEKLEDFLMMGASEAVASCSLIDLNVLLYRCNAEEQDTVAEGAYNIPNYGQLVYAGLQGWMAPISAVTRSNDLGHPLCDHLRNGLWALDYIVAREQRYIRNGYDALSPSSRWLSTRFDYIKRLPNFLVPKAFVLVIKALYCAARERSLCLLSKQIRRGTKFTQDLALCSLQMQGAVKSASIDPAKSIPCMAAGLPHFSTSWARCWGRDIFIAMRGLLLVTERYAEAESHILAFATTLKHGMIPNLLDSLRTPRYNSRDSIWFYMQAIQDYVTMVPNGAEILKKSVKRRFPLNDEYVEWDDQRAYSYQTSVTDVIQETLARHAQGLHFREANAGPKLDMQMSNEGFNIDVEVDWSTGFLHGGNQHNCGTWMDKMGESERAGSKGVPGTPRDGAAVEITGLLKSTLRWVNQLHQQGLYPYTCVRATIDGKETDMTFVRWEALIQSNFERCYYIPKQSSDDAQYEVDAAIVNRRGIYKDLYKSGKAYEDYQLRAQVPMAMTVAPELFETEHALSHLETADHFLRGPLGMATLDPIDNNYRPYYNNTEDSTDFHTAKGRNYHQGPEWVFPVGYFLRAMLHFQIQDGRTNSDEISRQIYRRLSAHRTEIMSTPWTGLTELTNKAGALCGDSSPTQAWSSGTLLDVIHDMQELRVKQL</sequence>
<comment type="catalytic activity">
    <reaction evidence="2">
        <text>Hydrolysis of (1-&gt;6)-alpha-D-glucosidic branch linkages in glycogen phosphorylase limit dextrin.</text>
        <dbReference type="EC" id="3.2.1.33"/>
    </reaction>
</comment>
<dbReference type="OMA" id="YEEGHVH"/>
<dbReference type="OrthoDB" id="10248904at2759"/>
<evidence type="ECO:0000256" key="16">
    <source>
        <dbReference type="ARBA" id="ARBA00031477"/>
    </source>
</evidence>
<evidence type="ECO:0000313" key="22">
    <source>
        <dbReference type="Proteomes" id="UP000193685"/>
    </source>
</evidence>
<dbReference type="InterPro" id="IPR032790">
    <property type="entry name" value="GDE_C"/>
</dbReference>
<dbReference type="EC" id="2.4.1.25" evidence="5"/>
<keyword evidence="10 21" id="KW-0808">Transferase</keyword>
<evidence type="ECO:0000313" key="21">
    <source>
        <dbReference type="EMBL" id="ORY82459.1"/>
    </source>
</evidence>
<dbReference type="SUPFAM" id="SSF48208">
    <property type="entry name" value="Six-hairpin glycosidases"/>
    <property type="match status" value="1"/>
</dbReference>
<keyword evidence="14" id="KW-0326">Glycosidase</keyword>
<dbReference type="Pfam" id="PF14699">
    <property type="entry name" value="hGDE_N"/>
    <property type="match status" value="1"/>
</dbReference>
<keyword evidence="8" id="KW-0963">Cytoplasm</keyword>
<dbReference type="Gene3D" id="3.20.20.80">
    <property type="entry name" value="Glycosidases"/>
    <property type="match status" value="1"/>
</dbReference>
<dbReference type="EMBL" id="MCFI01000009">
    <property type="protein sequence ID" value="ORY82459.1"/>
    <property type="molecule type" value="Genomic_DNA"/>
</dbReference>
<evidence type="ECO:0000259" key="20">
    <source>
        <dbReference type="Pfam" id="PF14702"/>
    </source>
</evidence>
<dbReference type="PANTHER" id="PTHR10569">
    <property type="entry name" value="GLYCOGEN DEBRANCHING ENZYME"/>
    <property type="match status" value="1"/>
</dbReference>
<comment type="similarity">
    <text evidence="15">Belongs to the glycogen debranching enzyme family.</text>
</comment>
<evidence type="ECO:0000256" key="3">
    <source>
        <dbReference type="ARBA" id="ARBA00003530"/>
    </source>
</evidence>
<organism evidence="21 22">
    <name type="scientific">Protomyces lactucae-debilis</name>
    <dbReference type="NCBI Taxonomy" id="2754530"/>
    <lineage>
        <taxon>Eukaryota</taxon>
        <taxon>Fungi</taxon>
        <taxon>Dikarya</taxon>
        <taxon>Ascomycota</taxon>
        <taxon>Taphrinomycotina</taxon>
        <taxon>Taphrinomycetes</taxon>
        <taxon>Taphrinales</taxon>
        <taxon>Protomycetaceae</taxon>
        <taxon>Protomyces</taxon>
    </lineage>
</organism>
<dbReference type="GO" id="GO:0005737">
    <property type="term" value="C:cytoplasm"/>
    <property type="evidence" value="ECO:0007669"/>
    <property type="project" value="UniProtKB-SubCell"/>
</dbReference>
<evidence type="ECO:0000259" key="18">
    <source>
        <dbReference type="Pfam" id="PF14699"/>
    </source>
</evidence>
<dbReference type="FunFam" id="1.50.10.10:FF:000039">
    <property type="entry name" value="Glycogen debranching enzyme Gdb1, putative"/>
    <property type="match status" value="1"/>
</dbReference>
<evidence type="ECO:0000256" key="12">
    <source>
        <dbReference type="ARBA" id="ARBA00023056"/>
    </source>
</evidence>
<evidence type="ECO:0000256" key="7">
    <source>
        <dbReference type="ARBA" id="ARBA00020723"/>
    </source>
</evidence>
<feature type="domain" description="Glycogen debranching enzyme glucanotransferase" evidence="19">
    <location>
        <begin position="123"/>
        <end position="552"/>
    </location>
</feature>
<dbReference type="InterPro" id="IPR008928">
    <property type="entry name" value="6-hairpin_glycosidase_sf"/>
</dbReference>
<dbReference type="InterPro" id="IPR032792">
    <property type="entry name" value="AGL_glucanoTrfase"/>
</dbReference>
<evidence type="ECO:0000256" key="5">
    <source>
        <dbReference type="ARBA" id="ARBA00012560"/>
    </source>
</evidence>
<evidence type="ECO:0000256" key="6">
    <source>
        <dbReference type="ARBA" id="ARBA00012778"/>
    </source>
</evidence>
<dbReference type="Gene3D" id="1.50.10.10">
    <property type="match status" value="1"/>
</dbReference>
<dbReference type="STRING" id="56484.A0A1Y2FEV4"/>
<evidence type="ECO:0000256" key="11">
    <source>
        <dbReference type="ARBA" id="ARBA00022801"/>
    </source>
</evidence>
<feature type="domain" description="Eukaryotic glycogen debranching enzyme N-terminal" evidence="18">
    <location>
        <begin position="33"/>
        <end position="120"/>
    </location>
</feature>
<dbReference type="GO" id="GO:0005978">
    <property type="term" value="P:glycogen biosynthetic process"/>
    <property type="evidence" value="ECO:0007669"/>
    <property type="project" value="UniProtKB-KW"/>
</dbReference>
<gene>
    <name evidence="21" type="ORF">BCR37DRAFT_392677</name>
</gene>
<reference evidence="21 22" key="1">
    <citation type="submission" date="2016-07" db="EMBL/GenBank/DDBJ databases">
        <title>Pervasive Adenine N6-methylation of Active Genes in Fungi.</title>
        <authorList>
            <consortium name="DOE Joint Genome Institute"/>
            <person name="Mondo S.J."/>
            <person name="Dannebaum R.O."/>
            <person name="Kuo R.C."/>
            <person name="Labutti K."/>
            <person name="Haridas S."/>
            <person name="Kuo A."/>
            <person name="Salamov A."/>
            <person name="Ahrendt S.R."/>
            <person name="Lipzen A."/>
            <person name="Sullivan W."/>
            <person name="Andreopoulos W.B."/>
            <person name="Clum A."/>
            <person name="Lindquist E."/>
            <person name="Daum C."/>
            <person name="Ramamoorthy G.K."/>
            <person name="Gryganskyi A."/>
            <person name="Culley D."/>
            <person name="Magnuson J.K."/>
            <person name="James T.Y."/>
            <person name="O'Malley M.A."/>
            <person name="Stajich J.E."/>
            <person name="Spatafora J.W."/>
            <person name="Visel A."/>
            <person name="Grigoriev I.V."/>
        </authorList>
    </citation>
    <scope>NUCLEOTIDE SEQUENCE [LARGE SCALE GENOMIC DNA]</scope>
    <source>
        <strain evidence="21 22">12-1054</strain>
    </source>
</reference>
<evidence type="ECO:0000256" key="8">
    <source>
        <dbReference type="ARBA" id="ARBA00022490"/>
    </source>
</evidence>
<evidence type="ECO:0000256" key="14">
    <source>
        <dbReference type="ARBA" id="ARBA00023295"/>
    </source>
</evidence>